<keyword evidence="7" id="KW-0449">Lipoprotein</keyword>
<dbReference type="NCBIfam" id="TIGR00544">
    <property type="entry name" value="lgt"/>
    <property type="match status" value="1"/>
</dbReference>
<dbReference type="HAMAP" id="MF_01147">
    <property type="entry name" value="Lgt"/>
    <property type="match status" value="1"/>
</dbReference>
<organism evidence="7">
    <name type="scientific">hydrothermal vent metagenome</name>
    <dbReference type="NCBI Taxonomy" id="652676"/>
    <lineage>
        <taxon>unclassified sequences</taxon>
        <taxon>metagenomes</taxon>
        <taxon>ecological metagenomes</taxon>
    </lineage>
</organism>
<dbReference type="PANTHER" id="PTHR30589">
    <property type="entry name" value="PROLIPOPROTEIN DIACYLGLYCERYL TRANSFERASE"/>
    <property type="match status" value="1"/>
</dbReference>
<accession>A0A3B0Z7C4</accession>
<feature type="transmembrane region" description="Helical" evidence="6">
    <location>
        <begin position="174"/>
        <end position="193"/>
    </location>
</feature>
<evidence type="ECO:0000256" key="3">
    <source>
        <dbReference type="ARBA" id="ARBA00022692"/>
    </source>
</evidence>
<dbReference type="PANTHER" id="PTHR30589:SF0">
    <property type="entry name" value="PHOSPHATIDYLGLYCEROL--PROLIPOPROTEIN DIACYLGLYCERYL TRANSFERASE"/>
    <property type="match status" value="1"/>
</dbReference>
<feature type="transmembrane region" description="Helical" evidence="6">
    <location>
        <begin position="120"/>
        <end position="139"/>
    </location>
</feature>
<evidence type="ECO:0000256" key="4">
    <source>
        <dbReference type="ARBA" id="ARBA00022989"/>
    </source>
</evidence>
<dbReference type="AlphaFoldDB" id="A0A3B0Z7C4"/>
<reference evidence="7" key="1">
    <citation type="submission" date="2018-06" db="EMBL/GenBank/DDBJ databases">
        <authorList>
            <person name="Zhirakovskaya E."/>
        </authorList>
    </citation>
    <scope>NUCLEOTIDE SEQUENCE</scope>
</reference>
<keyword evidence="5 6" id="KW-0472">Membrane</keyword>
<proteinExistence type="inferred from homology"/>
<evidence type="ECO:0000313" key="7">
    <source>
        <dbReference type="EMBL" id="VAW77274.1"/>
    </source>
</evidence>
<dbReference type="GO" id="GO:0042158">
    <property type="term" value="P:lipoprotein biosynthetic process"/>
    <property type="evidence" value="ECO:0007669"/>
    <property type="project" value="InterPro"/>
</dbReference>
<dbReference type="Pfam" id="PF01790">
    <property type="entry name" value="LGT"/>
    <property type="match status" value="1"/>
</dbReference>
<feature type="transmembrane region" description="Helical" evidence="6">
    <location>
        <begin position="235"/>
        <end position="258"/>
    </location>
</feature>
<name>A0A3B0Z7C4_9ZZZZ</name>
<feature type="transmembrane region" description="Helical" evidence="6">
    <location>
        <begin position="56"/>
        <end position="79"/>
    </location>
</feature>
<evidence type="ECO:0000256" key="5">
    <source>
        <dbReference type="ARBA" id="ARBA00023136"/>
    </source>
</evidence>
<gene>
    <name evidence="7" type="ORF">MNBD_GAMMA12-2249</name>
</gene>
<keyword evidence="4 6" id="KW-1133">Transmembrane helix</keyword>
<dbReference type="PROSITE" id="PS01311">
    <property type="entry name" value="LGT"/>
    <property type="match status" value="1"/>
</dbReference>
<feature type="transmembrane region" description="Helical" evidence="6">
    <location>
        <begin position="205"/>
        <end position="223"/>
    </location>
</feature>
<keyword evidence="2 7" id="KW-0808">Transferase</keyword>
<dbReference type="EMBL" id="UOFL01000127">
    <property type="protein sequence ID" value="VAW77274.1"/>
    <property type="molecule type" value="Genomic_DNA"/>
</dbReference>
<feature type="transmembrane region" description="Helical" evidence="6">
    <location>
        <begin position="91"/>
        <end position="113"/>
    </location>
</feature>
<keyword evidence="1" id="KW-1003">Cell membrane</keyword>
<protein>
    <submittedName>
        <fullName evidence="7">Prolipoprotein diacylglyceryl transferase</fullName>
    </submittedName>
</protein>
<feature type="transmembrane region" description="Helical" evidence="6">
    <location>
        <begin position="17"/>
        <end position="35"/>
    </location>
</feature>
<dbReference type="InterPro" id="IPR001640">
    <property type="entry name" value="Lgt"/>
</dbReference>
<evidence type="ECO:0000256" key="6">
    <source>
        <dbReference type="SAM" id="Phobius"/>
    </source>
</evidence>
<dbReference type="GO" id="GO:0005886">
    <property type="term" value="C:plasma membrane"/>
    <property type="evidence" value="ECO:0007669"/>
    <property type="project" value="InterPro"/>
</dbReference>
<sequence>MEWNASPEIFNIGGFTLRWYGLFFASGLMIGYFIMGWVRRRELTTTAFAKSLDLDILLVVLVAGTVIGARLFHALFYQWDYFQNHLIEILYVWKGGLASHGGTLGILLALWIYTKKTGISILWLLDRLAIPIMLTAGLIRMGNFANSEIIGTVTNVPWAIIFKATASDLPRHPVQLYEAFAYLSLFIGLLLSYVKTQIENRRGMLFGIMLLGTFASRFIFEYFKMRLVLPAANESASIFSVGQWSSIPFVLAGLYLIVMSKPAPHNGKVTV</sequence>
<dbReference type="GO" id="GO:0008961">
    <property type="term" value="F:phosphatidylglycerol-prolipoprotein diacylglyceryl transferase activity"/>
    <property type="evidence" value="ECO:0007669"/>
    <property type="project" value="InterPro"/>
</dbReference>
<keyword evidence="3 6" id="KW-0812">Transmembrane</keyword>
<evidence type="ECO:0000256" key="1">
    <source>
        <dbReference type="ARBA" id="ARBA00022475"/>
    </source>
</evidence>
<evidence type="ECO:0000256" key="2">
    <source>
        <dbReference type="ARBA" id="ARBA00022679"/>
    </source>
</evidence>